<feature type="compositionally biased region" description="Acidic residues" evidence="1">
    <location>
        <begin position="246"/>
        <end position="255"/>
    </location>
</feature>
<comment type="caution">
    <text evidence="3">The sequence shown here is derived from an EMBL/GenBank/DDBJ whole genome shotgun (WGS) entry which is preliminary data.</text>
</comment>
<feature type="compositionally biased region" description="Basic and acidic residues" evidence="1">
    <location>
        <begin position="367"/>
        <end position="378"/>
    </location>
</feature>
<evidence type="ECO:0000313" key="4">
    <source>
        <dbReference type="Proteomes" id="UP001515480"/>
    </source>
</evidence>
<dbReference type="EMBL" id="JBGBPQ010000013">
    <property type="protein sequence ID" value="KAL1512231.1"/>
    <property type="molecule type" value="Genomic_DNA"/>
</dbReference>
<dbReference type="SUPFAM" id="SSF55729">
    <property type="entry name" value="Acyl-CoA N-acyltransferases (Nat)"/>
    <property type="match status" value="1"/>
</dbReference>
<dbReference type="Pfam" id="PF00583">
    <property type="entry name" value="Acetyltransf_1"/>
    <property type="match status" value="1"/>
</dbReference>
<accession>A0AB34J670</accession>
<dbReference type="InterPro" id="IPR016181">
    <property type="entry name" value="Acyl_CoA_acyltransferase"/>
</dbReference>
<dbReference type="PROSITE" id="PS51186">
    <property type="entry name" value="GNAT"/>
    <property type="match status" value="1"/>
</dbReference>
<organism evidence="3 4">
    <name type="scientific">Prymnesium parvum</name>
    <name type="common">Toxic golden alga</name>
    <dbReference type="NCBI Taxonomy" id="97485"/>
    <lineage>
        <taxon>Eukaryota</taxon>
        <taxon>Haptista</taxon>
        <taxon>Haptophyta</taxon>
        <taxon>Prymnesiophyceae</taxon>
        <taxon>Prymnesiales</taxon>
        <taxon>Prymnesiaceae</taxon>
        <taxon>Prymnesium</taxon>
    </lineage>
</organism>
<evidence type="ECO:0000259" key="2">
    <source>
        <dbReference type="PROSITE" id="PS51186"/>
    </source>
</evidence>
<feature type="compositionally biased region" description="Polar residues" evidence="1">
    <location>
        <begin position="225"/>
        <end position="235"/>
    </location>
</feature>
<sequence>MSDEEDLCDEDPMPKRARLREIIAHLDEAIASYAAHELQAEPAAPCERSQSSSELPVAVMVGTSRLAREDPTLVRRIVDMINESYLEANRELLGAHASSYRRTSVGDVLHRLSMGDAGPRANRVLHLAFRGAELVGCCSSTFQPPWTPEGCGHWGLLVVKKSAQGTGVASALVTAAEARLARSCALVQIEYEFTPGHAYSERLLEWYEGKCEFKCVNRPPRRTAPPQSGEVQSAPTAEEASAVREENEDDDEDAGFGETEFRKCIKTLPQSLVSQQRPLHLRELRALFTSELAALEQQDGVNESPDSLVGKRLIIRGLQQRTDLNGKIGKGISFDAQSGRMAVELEEEGSSTAPIVQVRMINLEVCPVDHDSRDDREGQSNASPPAADVCADVPSSGEDSE</sequence>
<dbReference type="Proteomes" id="UP001515480">
    <property type="component" value="Unassembled WGS sequence"/>
</dbReference>
<evidence type="ECO:0000313" key="3">
    <source>
        <dbReference type="EMBL" id="KAL1512231.1"/>
    </source>
</evidence>
<feature type="region of interest" description="Disordered" evidence="1">
    <location>
        <begin position="367"/>
        <end position="401"/>
    </location>
</feature>
<proteinExistence type="predicted"/>
<dbReference type="GO" id="GO:0016747">
    <property type="term" value="F:acyltransferase activity, transferring groups other than amino-acyl groups"/>
    <property type="evidence" value="ECO:0007669"/>
    <property type="project" value="InterPro"/>
</dbReference>
<keyword evidence="4" id="KW-1185">Reference proteome</keyword>
<reference evidence="3 4" key="1">
    <citation type="journal article" date="2024" name="Science">
        <title>Giant polyketide synthase enzymes in the biosynthesis of giant marine polyether toxins.</title>
        <authorList>
            <person name="Fallon T.R."/>
            <person name="Shende V.V."/>
            <person name="Wierzbicki I.H."/>
            <person name="Pendleton A.L."/>
            <person name="Watervoot N.F."/>
            <person name="Auber R.P."/>
            <person name="Gonzalez D.J."/>
            <person name="Wisecaver J.H."/>
            <person name="Moore B.S."/>
        </authorList>
    </citation>
    <scope>NUCLEOTIDE SEQUENCE [LARGE SCALE GENOMIC DNA]</scope>
    <source>
        <strain evidence="3 4">12B1</strain>
    </source>
</reference>
<evidence type="ECO:0000256" key="1">
    <source>
        <dbReference type="SAM" id="MobiDB-lite"/>
    </source>
</evidence>
<name>A0AB34J670_PRYPA</name>
<dbReference type="InterPro" id="IPR000182">
    <property type="entry name" value="GNAT_dom"/>
</dbReference>
<dbReference type="Gene3D" id="3.40.630.30">
    <property type="match status" value="1"/>
</dbReference>
<dbReference type="AlphaFoldDB" id="A0AB34J670"/>
<gene>
    <name evidence="3" type="ORF">AB1Y20_005493</name>
</gene>
<dbReference type="CDD" id="cd04301">
    <property type="entry name" value="NAT_SF"/>
    <property type="match status" value="1"/>
</dbReference>
<feature type="domain" description="N-acetyltransferase" evidence="2">
    <location>
        <begin position="76"/>
        <end position="225"/>
    </location>
</feature>
<protein>
    <recommendedName>
        <fullName evidence="2">N-acetyltransferase domain-containing protein</fullName>
    </recommendedName>
</protein>
<feature type="region of interest" description="Disordered" evidence="1">
    <location>
        <begin position="218"/>
        <end position="255"/>
    </location>
</feature>